<protein>
    <recommendedName>
        <fullName evidence="5">Flavin reductase like domain-containing protein</fullName>
    </recommendedName>
</protein>
<accession>A0A4R5NFE6</accession>
<dbReference type="PANTHER" id="PTHR33798">
    <property type="entry name" value="FLAVOPROTEIN OXYGENASE"/>
    <property type="match status" value="1"/>
</dbReference>
<gene>
    <name evidence="6" type="ORF">C5L31_001622</name>
</gene>
<comment type="cofactor">
    <cofactor evidence="1">
        <name>FMN</name>
        <dbReference type="ChEBI" id="CHEBI:58210"/>
    </cofactor>
</comment>
<feature type="domain" description="Flavin reductase like" evidence="5">
    <location>
        <begin position="20"/>
        <end position="179"/>
    </location>
</feature>
<organism evidence="6 7">
    <name type="scientific">Secundilactobacillus malefermentans</name>
    <dbReference type="NCBI Taxonomy" id="176292"/>
    <lineage>
        <taxon>Bacteria</taxon>
        <taxon>Bacillati</taxon>
        <taxon>Bacillota</taxon>
        <taxon>Bacilli</taxon>
        <taxon>Lactobacillales</taxon>
        <taxon>Lactobacillaceae</taxon>
        <taxon>Secundilactobacillus</taxon>
    </lineage>
</organism>
<dbReference type="STRING" id="1122149.FD44_GL000512"/>
<keyword evidence="3" id="KW-0288">FMN</keyword>
<comment type="similarity">
    <text evidence="4">Belongs to the flavoredoxin family.</text>
</comment>
<sequence length="208" mass="23009">MKEIDPRQVTERERYKLLAGALIPRPIAWTLTQNEETGSLNLAPFSFFTVLASEQPLVSLSVMRRRQDGAMKDTARNLVTAGEGVIHIVDRAHLEAMNQTAATLQPDESEVDANGLQTVASSKVKTPRLAEAAVAFEVKVKSHLPLEADDSQVMTDLFILEVVNFVFRDDLVDVANYHVDARKLDPISRLAGSNYGKLGEIISIERPK</sequence>
<evidence type="ECO:0000313" key="7">
    <source>
        <dbReference type="Proteomes" id="UP000294854"/>
    </source>
</evidence>
<keyword evidence="7" id="KW-1185">Reference proteome</keyword>
<dbReference type="InterPro" id="IPR002563">
    <property type="entry name" value="Flavin_Rdtase-like_dom"/>
</dbReference>
<dbReference type="InterPro" id="IPR012349">
    <property type="entry name" value="Split_barrel_FMN-bd"/>
</dbReference>
<dbReference type="Pfam" id="PF01613">
    <property type="entry name" value="Flavin_Reduct"/>
    <property type="match status" value="1"/>
</dbReference>
<dbReference type="AlphaFoldDB" id="A0A4R5NFE6"/>
<evidence type="ECO:0000259" key="5">
    <source>
        <dbReference type="SMART" id="SM00903"/>
    </source>
</evidence>
<dbReference type="SUPFAM" id="SSF50475">
    <property type="entry name" value="FMN-binding split barrel"/>
    <property type="match status" value="1"/>
</dbReference>
<name>A0A4R5NFE6_9LACO</name>
<dbReference type="PANTHER" id="PTHR33798:SF5">
    <property type="entry name" value="FLAVIN REDUCTASE LIKE DOMAIN-CONTAINING PROTEIN"/>
    <property type="match status" value="1"/>
</dbReference>
<dbReference type="SMART" id="SM00903">
    <property type="entry name" value="Flavin_Reduct"/>
    <property type="match status" value="1"/>
</dbReference>
<evidence type="ECO:0000256" key="2">
    <source>
        <dbReference type="ARBA" id="ARBA00022630"/>
    </source>
</evidence>
<evidence type="ECO:0000256" key="3">
    <source>
        <dbReference type="ARBA" id="ARBA00022643"/>
    </source>
</evidence>
<keyword evidence="2" id="KW-0285">Flavoprotein</keyword>
<evidence type="ECO:0000256" key="4">
    <source>
        <dbReference type="ARBA" id="ARBA00038054"/>
    </source>
</evidence>
<dbReference type="Gene3D" id="2.30.110.10">
    <property type="entry name" value="Electron Transport, Fmn-binding Protein, Chain A"/>
    <property type="match status" value="1"/>
</dbReference>
<dbReference type="GO" id="GO:0016646">
    <property type="term" value="F:oxidoreductase activity, acting on the CH-NH group of donors, NAD or NADP as acceptor"/>
    <property type="evidence" value="ECO:0007669"/>
    <property type="project" value="UniProtKB-ARBA"/>
</dbReference>
<proteinExistence type="inferred from homology"/>
<reference evidence="6 7" key="1">
    <citation type="journal article" date="2019" name="Appl. Microbiol. Biotechnol.">
        <title>Uncovering carbohydrate metabolism through a genotype-phenotype association study of 56 lactic acid bacteria genomes.</title>
        <authorList>
            <person name="Buron-Moles G."/>
            <person name="Chailyan A."/>
            <person name="Dolejs I."/>
            <person name="Forster J."/>
            <person name="Miks M.H."/>
        </authorList>
    </citation>
    <scope>NUCLEOTIDE SEQUENCE [LARGE SCALE GENOMIC DNA]</scope>
    <source>
        <strain evidence="6 7">ATCC 49373</strain>
    </source>
</reference>
<dbReference type="EMBL" id="PUFO01000100">
    <property type="protein sequence ID" value="TDG72148.1"/>
    <property type="molecule type" value="Genomic_DNA"/>
</dbReference>
<comment type="caution">
    <text evidence="6">The sequence shown here is derived from an EMBL/GenBank/DDBJ whole genome shotgun (WGS) entry which is preliminary data.</text>
</comment>
<dbReference type="RefSeq" id="WP_010619251.1">
    <property type="nucleotide sequence ID" value="NZ_CP042371.1"/>
</dbReference>
<evidence type="ECO:0000313" key="6">
    <source>
        <dbReference type="EMBL" id="TDG72148.1"/>
    </source>
</evidence>
<evidence type="ECO:0000256" key="1">
    <source>
        <dbReference type="ARBA" id="ARBA00001917"/>
    </source>
</evidence>
<dbReference type="GO" id="GO:0010181">
    <property type="term" value="F:FMN binding"/>
    <property type="evidence" value="ECO:0007669"/>
    <property type="project" value="InterPro"/>
</dbReference>
<dbReference type="Proteomes" id="UP000294854">
    <property type="component" value="Unassembled WGS sequence"/>
</dbReference>